<dbReference type="SUPFAM" id="SSF53098">
    <property type="entry name" value="Ribonuclease H-like"/>
    <property type="match status" value="1"/>
</dbReference>
<dbReference type="EMBL" id="MN740260">
    <property type="protein sequence ID" value="QHT96591.1"/>
    <property type="molecule type" value="Genomic_DNA"/>
</dbReference>
<dbReference type="InterPro" id="IPR012337">
    <property type="entry name" value="RNaseH-like_sf"/>
</dbReference>
<dbReference type="GO" id="GO:0003676">
    <property type="term" value="F:nucleic acid binding"/>
    <property type="evidence" value="ECO:0007669"/>
    <property type="project" value="InterPro"/>
</dbReference>
<dbReference type="InterPro" id="IPR036397">
    <property type="entry name" value="RNaseH_sf"/>
</dbReference>
<reference evidence="1" key="1">
    <citation type="journal article" date="2020" name="Nature">
        <title>Giant virus diversity and host interactions through global metagenomics.</title>
        <authorList>
            <person name="Schulz F."/>
            <person name="Roux S."/>
            <person name="Paez-Espino D."/>
            <person name="Jungbluth S."/>
            <person name="Walsh D.A."/>
            <person name="Denef V.J."/>
            <person name="McMahon K.D."/>
            <person name="Konstantinidis K.T."/>
            <person name="Eloe-Fadrosh E.A."/>
            <person name="Kyrpides N.C."/>
            <person name="Woyke T."/>
        </authorList>
    </citation>
    <scope>NUCLEOTIDE SEQUENCE</scope>
    <source>
        <strain evidence="1">GVMAG-M-3300024302-11</strain>
    </source>
</reference>
<dbReference type="AlphaFoldDB" id="A0A6C0ITK6"/>
<accession>A0A6C0ITK6</accession>
<protein>
    <recommendedName>
        <fullName evidence="2">Exonuclease domain-containing protein</fullName>
    </recommendedName>
</protein>
<evidence type="ECO:0000313" key="1">
    <source>
        <dbReference type="EMBL" id="QHT96591.1"/>
    </source>
</evidence>
<evidence type="ECO:0008006" key="2">
    <source>
        <dbReference type="Google" id="ProtNLM"/>
    </source>
</evidence>
<organism evidence="1">
    <name type="scientific">viral metagenome</name>
    <dbReference type="NCBI Taxonomy" id="1070528"/>
    <lineage>
        <taxon>unclassified sequences</taxon>
        <taxon>metagenomes</taxon>
        <taxon>organismal metagenomes</taxon>
    </lineage>
</organism>
<name>A0A6C0ITK6_9ZZZZ</name>
<proteinExistence type="predicted"/>
<dbReference type="Gene3D" id="3.30.420.10">
    <property type="entry name" value="Ribonuclease H-like superfamily/Ribonuclease H"/>
    <property type="match status" value="1"/>
</dbReference>
<sequence length="194" mass="22420">MPKLICFIYTQTNGLHNSNEFVTKKNMFQFARPVSLHYIIGYRQGDEFTETKKGKFIFKPDCLTISKESFKIHKISLDKAEKDGIPPGDIMATLKKDLKNVSVIVSHNLPFHIKTLQVECFRTCVSIDFGNHILIDTINFNHTLEYPKLLDLAKHVLDKDYSDKKSSYNLMLIKKCFMKLYNSYEKSILSSVAK</sequence>